<name>A0A1G2QJ71_9BACT</name>
<organism evidence="2 3">
    <name type="scientific">Candidatus Vogelbacteria bacterium RIFOXYD1_FULL_51_18</name>
    <dbReference type="NCBI Taxonomy" id="1802440"/>
    <lineage>
        <taxon>Bacteria</taxon>
        <taxon>Candidatus Vogeliibacteriota</taxon>
    </lineage>
</organism>
<evidence type="ECO:0000313" key="3">
    <source>
        <dbReference type="Proteomes" id="UP000177090"/>
    </source>
</evidence>
<keyword evidence="1" id="KW-0732">Signal</keyword>
<feature type="chain" id="PRO_5009584117" evidence="1">
    <location>
        <begin position="24"/>
        <end position="117"/>
    </location>
</feature>
<reference evidence="2 3" key="1">
    <citation type="journal article" date="2016" name="Nat. Commun.">
        <title>Thousands of microbial genomes shed light on interconnected biogeochemical processes in an aquifer system.</title>
        <authorList>
            <person name="Anantharaman K."/>
            <person name="Brown C.T."/>
            <person name="Hug L.A."/>
            <person name="Sharon I."/>
            <person name="Castelle C.J."/>
            <person name="Probst A.J."/>
            <person name="Thomas B.C."/>
            <person name="Singh A."/>
            <person name="Wilkins M.J."/>
            <person name="Karaoz U."/>
            <person name="Brodie E.L."/>
            <person name="Williams K.H."/>
            <person name="Hubbard S.S."/>
            <person name="Banfield J.F."/>
        </authorList>
    </citation>
    <scope>NUCLEOTIDE SEQUENCE [LARGE SCALE GENOMIC DNA]</scope>
</reference>
<feature type="signal peptide" evidence="1">
    <location>
        <begin position="1"/>
        <end position="23"/>
    </location>
</feature>
<gene>
    <name evidence="2" type="ORF">A2569_01300</name>
</gene>
<comment type="caution">
    <text evidence="2">The sequence shown here is derived from an EMBL/GenBank/DDBJ whole genome shotgun (WGS) entry which is preliminary data.</text>
</comment>
<accession>A0A1G2QJ71</accession>
<dbReference type="EMBL" id="MHTL01000013">
    <property type="protein sequence ID" value="OHA60453.1"/>
    <property type="molecule type" value="Genomic_DNA"/>
</dbReference>
<protein>
    <submittedName>
        <fullName evidence="2">Uncharacterized protein</fullName>
    </submittedName>
</protein>
<dbReference type="Proteomes" id="UP000177090">
    <property type="component" value="Unassembled WGS sequence"/>
</dbReference>
<proteinExistence type="predicted"/>
<dbReference type="AlphaFoldDB" id="A0A1G2QJ71"/>
<evidence type="ECO:0000313" key="2">
    <source>
        <dbReference type="EMBL" id="OHA60453.1"/>
    </source>
</evidence>
<dbReference type="STRING" id="1802440.A2569_01300"/>
<evidence type="ECO:0000256" key="1">
    <source>
        <dbReference type="SAM" id="SignalP"/>
    </source>
</evidence>
<sequence>MKKLALLTFYALLISLPTSELSAQSGTRPFGGRILGSPIYCTCSNGHVVNVGPPRPGRFHFIPGGTRLYSFGNVYTPGRWLLGNYRPGTGNQCWIRVSHNSCIQVPNDGIMTIVGTS</sequence>